<dbReference type="InterPro" id="IPR019734">
    <property type="entry name" value="TPR_rpt"/>
</dbReference>
<dbReference type="PROSITE" id="PS50293">
    <property type="entry name" value="TPR_REGION"/>
    <property type="match status" value="1"/>
</dbReference>
<sequence>MKTNNLTTLFMCLLLILSFSTLAQVNIPRGSQQATMSQRIGISDVSITYSRPSVKDREIWGKLVPYGMNNLGFGTSTAAPWRAGANENTTITFTHNAKLEGKAVKAGTYGLHVELIDADNATIILSHDANAWGSYFYDASKDALRAEVKTKTISHKELLTYEVNDIQPTFAIVSLVWEKKEIPFKVEFDVTNIVLNEFRDKSIGNLGFNRQNWENMARFSLNNGGDLNEALSWINGAIAGNFYSQKTFNNLAIKGQILNKLGKTQEYAALMDEASTMANKNQLNAIGYQMIASKDYNRALKYFKLNVKNHPKDANSYDSLGECYKTMGDKKNAIKYLKKALSLNPPANVKANSEKLLKELEA</sequence>
<feature type="repeat" description="TPR" evidence="1">
    <location>
        <begin position="314"/>
        <end position="347"/>
    </location>
</feature>
<reference evidence="3 4" key="1">
    <citation type="submission" date="2019-04" db="EMBL/GenBank/DDBJ databases">
        <authorList>
            <person name="Liu A."/>
        </authorList>
    </citation>
    <scope>NUCLEOTIDE SEQUENCE [LARGE SCALE GENOMIC DNA]</scope>
    <source>
        <strain evidence="3 4">RZ03</strain>
    </source>
</reference>
<dbReference type="AlphaFoldDB" id="A0A4V3P555"/>
<dbReference type="Proteomes" id="UP000307602">
    <property type="component" value="Unassembled WGS sequence"/>
</dbReference>
<keyword evidence="4" id="KW-1185">Reference proteome</keyword>
<dbReference type="OrthoDB" id="187854at2"/>
<accession>A0A4V3P555</accession>
<dbReference type="InterPro" id="IPR011990">
    <property type="entry name" value="TPR-like_helical_dom_sf"/>
</dbReference>
<keyword evidence="2" id="KW-0732">Signal</keyword>
<keyword evidence="1" id="KW-0802">TPR repeat</keyword>
<evidence type="ECO:0000256" key="1">
    <source>
        <dbReference type="PROSITE-ProRule" id="PRU00339"/>
    </source>
</evidence>
<dbReference type="Pfam" id="PF11138">
    <property type="entry name" value="DUF2911"/>
    <property type="match status" value="1"/>
</dbReference>
<dbReference type="SUPFAM" id="SSF48452">
    <property type="entry name" value="TPR-like"/>
    <property type="match status" value="1"/>
</dbReference>
<protein>
    <submittedName>
        <fullName evidence="3">DUF2911 domain-containing protein</fullName>
    </submittedName>
</protein>
<proteinExistence type="predicted"/>
<evidence type="ECO:0000313" key="4">
    <source>
        <dbReference type="Proteomes" id="UP000307602"/>
    </source>
</evidence>
<evidence type="ECO:0000313" key="3">
    <source>
        <dbReference type="EMBL" id="TGV04054.1"/>
    </source>
</evidence>
<dbReference type="SMART" id="SM00028">
    <property type="entry name" value="TPR"/>
    <property type="match status" value="1"/>
</dbReference>
<dbReference type="InterPro" id="IPR021314">
    <property type="entry name" value="DUF2911"/>
</dbReference>
<dbReference type="Gene3D" id="1.25.40.10">
    <property type="entry name" value="Tetratricopeptide repeat domain"/>
    <property type="match status" value="1"/>
</dbReference>
<name>A0A4V3P555_9FLAO</name>
<comment type="caution">
    <text evidence="3">The sequence shown here is derived from an EMBL/GenBank/DDBJ whole genome shotgun (WGS) entry which is preliminary data.</text>
</comment>
<dbReference type="PROSITE" id="PS50005">
    <property type="entry name" value="TPR"/>
    <property type="match status" value="1"/>
</dbReference>
<dbReference type="EMBL" id="SRSO01000004">
    <property type="protein sequence ID" value="TGV04054.1"/>
    <property type="molecule type" value="Genomic_DNA"/>
</dbReference>
<feature type="chain" id="PRO_5020681672" evidence="2">
    <location>
        <begin position="24"/>
        <end position="362"/>
    </location>
</feature>
<dbReference type="Pfam" id="PF13181">
    <property type="entry name" value="TPR_8"/>
    <property type="match status" value="1"/>
</dbReference>
<organism evidence="3 4">
    <name type="scientific">Flavivirga rizhaonensis</name>
    <dbReference type="NCBI Taxonomy" id="2559571"/>
    <lineage>
        <taxon>Bacteria</taxon>
        <taxon>Pseudomonadati</taxon>
        <taxon>Bacteroidota</taxon>
        <taxon>Flavobacteriia</taxon>
        <taxon>Flavobacteriales</taxon>
        <taxon>Flavobacteriaceae</taxon>
        <taxon>Flavivirga</taxon>
    </lineage>
</organism>
<gene>
    <name evidence="3" type="ORF">EM932_04460</name>
</gene>
<evidence type="ECO:0000256" key="2">
    <source>
        <dbReference type="SAM" id="SignalP"/>
    </source>
</evidence>
<feature type="signal peptide" evidence="2">
    <location>
        <begin position="1"/>
        <end position="23"/>
    </location>
</feature>
<dbReference type="RefSeq" id="WP_135875915.1">
    <property type="nucleotide sequence ID" value="NZ_SRSO01000004.1"/>
</dbReference>